<protein>
    <submittedName>
        <fullName evidence="1">Uncharacterized protein</fullName>
    </submittedName>
</protein>
<comment type="caution">
    <text evidence="1">The sequence shown here is derived from an EMBL/GenBank/DDBJ whole genome shotgun (WGS) entry which is preliminary data.</text>
</comment>
<dbReference type="Proteomes" id="UP000076154">
    <property type="component" value="Unassembled WGS sequence"/>
</dbReference>
<dbReference type="EMBL" id="LUEZ02000010">
    <property type="protein sequence ID" value="RDB28676.1"/>
    <property type="molecule type" value="Genomic_DNA"/>
</dbReference>
<organism evidence="1 2">
    <name type="scientific">Hypsizygus marmoreus</name>
    <name type="common">White beech mushroom</name>
    <name type="synonym">Agaricus marmoreus</name>
    <dbReference type="NCBI Taxonomy" id="39966"/>
    <lineage>
        <taxon>Eukaryota</taxon>
        <taxon>Fungi</taxon>
        <taxon>Dikarya</taxon>
        <taxon>Basidiomycota</taxon>
        <taxon>Agaricomycotina</taxon>
        <taxon>Agaricomycetes</taxon>
        <taxon>Agaricomycetidae</taxon>
        <taxon>Agaricales</taxon>
        <taxon>Tricholomatineae</taxon>
        <taxon>Lyophyllaceae</taxon>
        <taxon>Hypsizygus</taxon>
    </lineage>
</organism>
<dbReference type="AlphaFoldDB" id="A0A369KCL1"/>
<keyword evidence="2" id="KW-1185">Reference proteome</keyword>
<name>A0A369KCL1_HYPMA</name>
<gene>
    <name evidence="1" type="ORF">Hypma_015038</name>
</gene>
<dbReference type="InParanoid" id="A0A369KCL1"/>
<evidence type="ECO:0000313" key="2">
    <source>
        <dbReference type="Proteomes" id="UP000076154"/>
    </source>
</evidence>
<reference evidence="1" key="1">
    <citation type="submission" date="2018-04" db="EMBL/GenBank/DDBJ databases">
        <title>Whole genome sequencing of Hypsizygus marmoreus.</title>
        <authorList>
            <person name="Choi I.-G."/>
            <person name="Min B."/>
            <person name="Kim J.-G."/>
            <person name="Kim S."/>
            <person name="Oh Y.-L."/>
            <person name="Kong W.-S."/>
            <person name="Park H."/>
            <person name="Jeong J."/>
            <person name="Song E.-S."/>
        </authorList>
    </citation>
    <scope>NUCLEOTIDE SEQUENCE [LARGE SCALE GENOMIC DNA]</scope>
    <source>
        <strain evidence="1">51987-8</strain>
    </source>
</reference>
<accession>A0A369KCL1</accession>
<evidence type="ECO:0000313" key="1">
    <source>
        <dbReference type="EMBL" id="RDB28676.1"/>
    </source>
</evidence>
<proteinExistence type="predicted"/>
<sequence length="72" mass="7821">MGRRFKDLRRSPSYGLRFLAPLVGGSYTNIPGSVDFSGGIGGGYLFLRTSLLKMESTFQSPPHGALQLDLQS</sequence>